<accession>A0ABN1TVV8</accession>
<organism evidence="3 4">
    <name type="scientific">Kitasatospora arboriphila</name>
    <dbReference type="NCBI Taxonomy" id="258052"/>
    <lineage>
        <taxon>Bacteria</taxon>
        <taxon>Bacillati</taxon>
        <taxon>Actinomycetota</taxon>
        <taxon>Actinomycetes</taxon>
        <taxon>Kitasatosporales</taxon>
        <taxon>Streptomycetaceae</taxon>
        <taxon>Kitasatospora</taxon>
    </lineage>
</organism>
<dbReference type="Gene3D" id="1.10.101.10">
    <property type="entry name" value="PGBD-like superfamily/PGBD"/>
    <property type="match status" value="1"/>
</dbReference>
<evidence type="ECO:0000313" key="3">
    <source>
        <dbReference type="EMBL" id="GAA1103558.1"/>
    </source>
</evidence>
<feature type="compositionally biased region" description="Basic residues" evidence="1">
    <location>
        <begin position="279"/>
        <end position="290"/>
    </location>
</feature>
<feature type="compositionally biased region" description="Pro residues" evidence="1">
    <location>
        <begin position="249"/>
        <end position="265"/>
    </location>
</feature>
<feature type="region of interest" description="Disordered" evidence="1">
    <location>
        <begin position="315"/>
        <end position="426"/>
    </location>
</feature>
<feature type="compositionally biased region" description="Low complexity" evidence="1">
    <location>
        <begin position="350"/>
        <end position="396"/>
    </location>
</feature>
<comment type="caution">
    <text evidence="3">The sequence shown here is derived from an EMBL/GenBank/DDBJ whole genome shotgun (WGS) entry which is preliminary data.</text>
</comment>
<dbReference type="InterPro" id="IPR002477">
    <property type="entry name" value="Peptidoglycan-bd-like"/>
</dbReference>
<dbReference type="Pfam" id="PF01471">
    <property type="entry name" value="PG_binding_1"/>
    <property type="match status" value="1"/>
</dbReference>
<feature type="compositionally biased region" description="Pro residues" evidence="1">
    <location>
        <begin position="334"/>
        <end position="345"/>
    </location>
</feature>
<dbReference type="InterPro" id="IPR036365">
    <property type="entry name" value="PGBD-like_sf"/>
</dbReference>
<sequence>MNPSRPATTGSGLSRSVSPLAATWLVSVMGEHSYETLLEWESTPPHRTVLPCGLRWDVARMPESLGLAVLARFGGTDPDQVGPVLRDLPGHRMYWFIPLGHAEEWQRLGADVHLLTRGCFLVVPHPDMPGDGSAEWEHWPARTGTLTNPGRLAATVAEALTTGPTAHAWSEEDRPIAAQPDRTIEHTEDAMMVRPYVLGPSAEPRPAPVHGRDLLNTTILPLGAAAPTPARPVPALPAPFRARTAAAHPVPPMPPTSEPPLPNPPVGLTEKQHPDDRAGRRHERKASRRRSIITRAGLGIVAVGVGIALLPASSGEDGKKSGQALPLPSSSPWIQPPTDPSPNAVPSPGAVSSAETASASAAPGDTAAAAPRKAPTTRTLAPQAVFATTARTAAPSTPTPTPTRTPTSTPTPAAAAMPRTLRPGDTGTDVMAMQQLLVTVSCGNLDKSLVTGTFDDSTENAVTQYQRRRHIKGETGVYGPKTRAALQAEAQDQEC</sequence>
<evidence type="ECO:0000313" key="4">
    <source>
        <dbReference type="Proteomes" id="UP001499987"/>
    </source>
</evidence>
<dbReference type="EMBL" id="BAAALD010000060">
    <property type="protein sequence ID" value="GAA1103558.1"/>
    <property type="molecule type" value="Genomic_DNA"/>
</dbReference>
<feature type="domain" description="Peptidoglycan binding-like" evidence="2">
    <location>
        <begin position="426"/>
        <end position="486"/>
    </location>
</feature>
<keyword evidence="4" id="KW-1185">Reference proteome</keyword>
<gene>
    <name evidence="3" type="ORF">GCM10009663_52470</name>
</gene>
<reference evidence="3 4" key="1">
    <citation type="journal article" date="2019" name="Int. J. Syst. Evol. Microbiol.">
        <title>The Global Catalogue of Microorganisms (GCM) 10K type strain sequencing project: providing services to taxonomists for standard genome sequencing and annotation.</title>
        <authorList>
            <consortium name="The Broad Institute Genomics Platform"/>
            <consortium name="The Broad Institute Genome Sequencing Center for Infectious Disease"/>
            <person name="Wu L."/>
            <person name="Ma J."/>
        </authorList>
    </citation>
    <scope>NUCLEOTIDE SEQUENCE [LARGE SCALE GENOMIC DNA]</scope>
    <source>
        <strain evidence="3 4">JCM 13002</strain>
    </source>
</reference>
<evidence type="ECO:0000256" key="1">
    <source>
        <dbReference type="SAM" id="MobiDB-lite"/>
    </source>
</evidence>
<feature type="compositionally biased region" description="Low complexity" evidence="1">
    <location>
        <begin position="404"/>
        <end position="420"/>
    </location>
</feature>
<dbReference type="InterPro" id="IPR036366">
    <property type="entry name" value="PGBDSf"/>
</dbReference>
<dbReference type="SUPFAM" id="SSF47090">
    <property type="entry name" value="PGBD-like"/>
    <property type="match status" value="1"/>
</dbReference>
<protein>
    <recommendedName>
        <fullName evidence="2">Peptidoglycan binding-like domain-containing protein</fullName>
    </recommendedName>
</protein>
<proteinExistence type="predicted"/>
<dbReference type="Proteomes" id="UP001499987">
    <property type="component" value="Unassembled WGS sequence"/>
</dbReference>
<evidence type="ECO:0000259" key="2">
    <source>
        <dbReference type="Pfam" id="PF01471"/>
    </source>
</evidence>
<name>A0ABN1TVV8_9ACTN</name>
<feature type="region of interest" description="Disordered" evidence="1">
    <location>
        <begin position="246"/>
        <end position="290"/>
    </location>
</feature>